<proteinExistence type="predicted"/>
<dbReference type="EMBL" id="QEFC01001417">
    <property type="protein sequence ID" value="KAE9458439.1"/>
    <property type="molecule type" value="Genomic_DNA"/>
</dbReference>
<reference evidence="2 3" key="1">
    <citation type="journal article" date="2019" name="Genome Biol. Evol.">
        <title>The Rhododendron genome and chromosomal organization provide insight into shared whole-genome duplications across the heath family (Ericaceae).</title>
        <authorList>
            <person name="Soza V.L."/>
            <person name="Lindsley D."/>
            <person name="Waalkes A."/>
            <person name="Ramage E."/>
            <person name="Patwardhan R.P."/>
            <person name="Burton J.N."/>
            <person name="Adey A."/>
            <person name="Kumar A."/>
            <person name="Qiu R."/>
            <person name="Shendure J."/>
            <person name="Hall B."/>
        </authorList>
    </citation>
    <scope>NUCLEOTIDE SEQUENCE [LARGE SCALE GENOMIC DNA]</scope>
    <source>
        <strain evidence="2">RSF 1966-606</strain>
    </source>
</reference>
<dbReference type="Proteomes" id="UP000428333">
    <property type="component" value="Linkage Group LG06"/>
</dbReference>
<name>A0A6A4LSM4_9ERIC</name>
<accession>A0A6A4LSM4</accession>
<dbReference type="AlphaFoldDB" id="A0A6A4LSM4"/>
<feature type="non-terminal residue" evidence="2">
    <location>
        <position position="1"/>
    </location>
</feature>
<sequence>MKKKEKKKKICTKGSSEQNSAGWQAIPKPKGHSQLDYSRWDRVDDESSEDDDDEDDDEESQPRYRFRVKTVVVSGLTTGPGRMDYGFLMASLHMENAGWFNCPVPLFEALEL</sequence>
<protein>
    <submittedName>
        <fullName evidence="2">Uncharacterized protein</fullName>
    </submittedName>
</protein>
<evidence type="ECO:0000313" key="2">
    <source>
        <dbReference type="EMBL" id="KAE9458439.1"/>
    </source>
</evidence>
<evidence type="ECO:0000256" key="1">
    <source>
        <dbReference type="SAM" id="MobiDB-lite"/>
    </source>
</evidence>
<evidence type="ECO:0000313" key="3">
    <source>
        <dbReference type="Proteomes" id="UP000428333"/>
    </source>
</evidence>
<feature type="compositionally biased region" description="Acidic residues" evidence="1">
    <location>
        <begin position="43"/>
        <end position="59"/>
    </location>
</feature>
<comment type="caution">
    <text evidence="2">The sequence shown here is derived from an EMBL/GenBank/DDBJ whole genome shotgun (WGS) entry which is preliminary data.</text>
</comment>
<feature type="compositionally biased region" description="Polar residues" evidence="1">
    <location>
        <begin position="13"/>
        <end position="22"/>
    </location>
</feature>
<gene>
    <name evidence="2" type="ORF">C3L33_09660</name>
</gene>
<keyword evidence="3" id="KW-1185">Reference proteome</keyword>
<dbReference type="OrthoDB" id="1745822at2759"/>
<feature type="region of interest" description="Disordered" evidence="1">
    <location>
        <begin position="1"/>
        <end position="63"/>
    </location>
</feature>
<dbReference type="PANTHER" id="PTHR47541:SF1">
    <property type="entry name" value="TETRATRICOPEPTIDE REPEAT (TPR)-LIKE SUPERFAMILY PROTEIN"/>
    <property type="match status" value="1"/>
</dbReference>
<dbReference type="PANTHER" id="PTHR47541">
    <property type="entry name" value="TETRATRICOPEPTIDE REPEAT (TPR)-LIKE SUPERFAMILY PROTEIN"/>
    <property type="match status" value="1"/>
</dbReference>
<organism evidence="2 3">
    <name type="scientific">Rhododendron williamsianum</name>
    <dbReference type="NCBI Taxonomy" id="262921"/>
    <lineage>
        <taxon>Eukaryota</taxon>
        <taxon>Viridiplantae</taxon>
        <taxon>Streptophyta</taxon>
        <taxon>Embryophyta</taxon>
        <taxon>Tracheophyta</taxon>
        <taxon>Spermatophyta</taxon>
        <taxon>Magnoliopsida</taxon>
        <taxon>eudicotyledons</taxon>
        <taxon>Gunneridae</taxon>
        <taxon>Pentapetalae</taxon>
        <taxon>asterids</taxon>
        <taxon>Ericales</taxon>
        <taxon>Ericaceae</taxon>
        <taxon>Ericoideae</taxon>
        <taxon>Rhodoreae</taxon>
        <taxon>Rhododendron</taxon>
    </lineage>
</organism>
<feature type="compositionally biased region" description="Basic residues" evidence="1">
    <location>
        <begin position="1"/>
        <end position="11"/>
    </location>
</feature>